<sequence>MYNPPHFEETRTEFLHALIGAHPLATLVTLTGHGLEANPLPLLLRHDGSPLGTLVGHVARANPLWREFDPSVEALAVFQGPNAYITPSWYASKRESGKVVPTWNYVVVQAHGPLRAIDDPAWLRALLDELTARHESPRPVPWSVDDAPPDYISALLRAIVGIEMPVTRIAGKWKLSQNQPAANRAGVIAGLGESSAAGAAAMAALVRDHGPPKG</sequence>
<proteinExistence type="predicted"/>
<dbReference type="Pfam" id="PF04299">
    <property type="entry name" value="FMN_bind_2"/>
    <property type="match status" value="1"/>
</dbReference>
<dbReference type="Proteomes" id="UP000807785">
    <property type="component" value="Unassembled WGS sequence"/>
</dbReference>
<dbReference type="PIRSF" id="PIRSF010372">
    <property type="entry name" value="PaiB"/>
    <property type="match status" value="1"/>
</dbReference>
<dbReference type="PANTHER" id="PTHR35802:SF1">
    <property type="entry name" value="PROTEASE SYNTHASE AND SPORULATION PROTEIN PAI 2"/>
    <property type="match status" value="1"/>
</dbReference>
<name>A0A9D7E752_9PROT</name>
<reference evidence="1" key="1">
    <citation type="submission" date="2020-10" db="EMBL/GenBank/DDBJ databases">
        <title>Connecting structure to function with the recovery of over 1000 high-quality activated sludge metagenome-assembled genomes encoding full-length rRNA genes using long-read sequencing.</title>
        <authorList>
            <person name="Singleton C.M."/>
            <person name="Petriglieri F."/>
            <person name="Kristensen J.M."/>
            <person name="Kirkegaard R.H."/>
            <person name="Michaelsen T.Y."/>
            <person name="Andersen M.H."/>
            <person name="Karst S.M."/>
            <person name="Dueholm M.S."/>
            <person name="Nielsen P.H."/>
            <person name="Albertsen M."/>
        </authorList>
    </citation>
    <scope>NUCLEOTIDE SEQUENCE</scope>
    <source>
        <strain evidence="1">Bjer_18-Q3-R1-45_BAT3C.347</strain>
    </source>
</reference>
<dbReference type="SUPFAM" id="SSF50475">
    <property type="entry name" value="FMN-binding split barrel"/>
    <property type="match status" value="1"/>
</dbReference>
<dbReference type="Gene3D" id="2.30.110.10">
    <property type="entry name" value="Electron Transport, Fmn-binding Protein, Chain A"/>
    <property type="match status" value="1"/>
</dbReference>
<organism evidence="1 2">
    <name type="scientific">Candidatus Methylophosphatis roskildensis</name>
    <dbReference type="NCBI Taxonomy" id="2899263"/>
    <lineage>
        <taxon>Bacteria</taxon>
        <taxon>Pseudomonadati</taxon>
        <taxon>Pseudomonadota</taxon>
        <taxon>Betaproteobacteria</taxon>
        <taxon>Nitrosomonadales</taxon>
        <taxon>Sterolibacteriaceae</taxon>
        <taxon>Candidatus Methylophosphatis</taxon>
    </lineage>
</organism>
<dbReference type="InterPro" id="IPR012349">
    <property type="entry name" value="Split_barrel_FMN-bd"/>
</dbReference>
<comment type="caution">
    <text evidence="1">The sequence shown here is derived from an EMBL/GenBank/DDBJ whole genome shotgun (WGS) entry which is preliminary data.</text>
</comment>
<dbReference type="AlphaFoldDB" id="A0A9D7E752"/>
<dbReference type="EMBL" id="JADJEV010000005">
    <property type="protein sequence ID" value="MBK6975244.1"/>
    <property type="molecule type" value="Genomic_DNA"/>
</dbReference>
<dbReference type="InterPro" id="IPR007396">
    <property type="entry name" value="TR_PAI2-type"/>
</dbReference>
<dbReference type="PANTHER" id="PTHR35802">
    <property type="entry name" value="PROTEASE SYNTHASE AND SPORULATION PROTEIN PAI 2"/>
    <property type="match status" value="1"/>
</dbReference>
<evidence type="ECO:0000313" key="2">
    <source>
        <dbReference type="Proteomes" id="UP000807785"/>
    </source>
</evidence>
<accession>A0A9D7E752</accession>
<protein>
    <submittedName>
        <fullName evidence="1">FMN-binding negative transcriptional regulator</fullName>
    </submittedName>
</protein>
<evidence type="ECO:0000313" key="1">
    <source>
        <dbReference type="EMBL" id="MBK6975244.1"/>
    </source>
</evidence>
<gene>
    <name evidence="1" type="ORF">IPH26_20660</name>
</gene>